<dbReference type="GO" id="GO:0061630">
    <property type="term" value="F:ubiquitin protein ligase activity"/>
    <property type="evidence" value="ECO:0007669"/>
    <property type="project" value="UniProtKB-EC"/>
</dbReference>
<evidence type="ECO:0000256" key="4">
    <source>
        <dbReference type="ARBA" id="ARBA00022679"/>
    </source>
</evidence>
<dbReference type="AlphaFoldDB" id="W9RQC7"/>
<dbReference type="Proteomes" id="UP000030645">
    <property type="component" value="Unassembled WGS sequence"/>
</dbReference>
<reference evidence="8" key="1">
    <citation type="submission" date="2013-01" db="EMBL/GenBank/DDBJ databases">
        <title>Draft Genome Sequence of a Mulberry Tree, Morus notabilis C.K. Schneid.</title>
        <authorList>
            <person name="He N."/>
            <person name="Zhao S."/>
        </authorList>
    </citation>
    <scope>NUCLEOTIDE SEQUENCE</scope>
</reference>
<protein>
    <recommendedName>
        <fullName evidence="3">RING-type E3 ubiquitin transferase</fullName>
        <ecNumber evidence="3">2.3.2.27</ecNumber>
    </recommendedName>
</protein>
<dbReference type="Pfam" id="PF04564">
    <property type="entry name" value="U-box"/>
    <property type="match status" value="1"/>
</dbReference>
<evidence type="ECO:0000256" key="2">
    <source>
        <dbReference type="ARBA" id="ARBA00004906"/>
    </source>
</evidence>
<dbReference type="EC" id="2.3.2.27" evidence="3"/>
<gene>
    <name evidence="7" type="ORF">L484_009024</name>
</gene>
<dbReference type="SMART" id="SM00504">
    <property type="entry name" value="Ubox"/>
    <property type="match status" value="1"/>
</dbReference>
<feature type="domain" description="U-box" evidence="6">
    <location>
        <begin position="251"/>
        <end position="325"/>
    </location>
</feature>
<dbReference type="GO" id="GO:0016567">
    <property type="term" value="P:protein ubiquitination"/>
    <property type="evidence" value="ECO:0007669"/>
    <property type="project" value="UniProtKB-UniPathway"/>
</dbReference>
<dbReference type="UniPathway" id="UPA00143"/>
<dbReference type="PANTHER" id="PTHR23315">
    <property type="entry name" value="U BOX DOMAIN-CONTAINING"/>
    <property type="match status" value="1"/>
</dbReference>
<evidence type="ECO:0000313" key="7">
    <source>
        <dbReference type="EMBL" id="EXB91931.1"/>
    </source>
</evidence>
<comment type="pathway">
    <text evidence="2">Protein modification; protein ubiquitination.</text>
</comment>
<dbReference type="Gene3D" id="1.25.10.10">
    <property type="entry name" value="Leucine-rich Repeat Variant"/>
    <property type="match status" value="1"/>
</dbReference>
<evidence type="ECO:0000256" key="5">
    <source>
        <dbReference type="ARBA" id="ARBA00022786"/>
    </source>
</evidence>
<evidence type="ECO:0000313" key="8">
    <source>
        <dbReference type="Proteomes" id="UP000030645"/>
    </source>
</evidence>
<keyword evidence="5" id="KW-0833">Ubl conjugation pathway</keyword>
<name>W9RQC7_9ROSA</name>
<dbReference type="InterPro" id="IPR016024">
    <property type="entry name" value="ARM-type_fold"/>
</dbReference>
<comment type="catalytic activity">
    <reaction evidence="1">
        <text>S-ubiquitinyl-[E2 ubiquitin-conjugating enzyme]-L-cysteine + [acceptor protein]-L-lysine = [E2 ubiquitin-conjugating enzyme]-L-cysteine + N(6)-ubiquitinyl-[acceptor protein]-L-lysine.</text>
        <dbReference type="EC" id="2.3.2.27"/>
    </reaction>
</comment>
<keyword evidence="8" id="KW-1185">Reference proteome</keyword>
<proteinExistence type="predicted"/>
<dbReference type="EMBL" id="KE345057">
    <property type="protein sequence ID" value="EXB91931.1"/>
    <property type="molecule type" value="Genomic_DNA"/>
</dbReference>
<dbReference type="FunFam" id="3.30.40.10:FF:000442">
    <property type="entry name" value="RING-type E3 ubiquitin transferase"/>
    <property type="match status" value="1"/>
</dbReference>
<dbReference type="SUPFAM" id="SSF57850">
    <property type="entry name" value="RING/U-box"/>
    <property type="match status" value="1"/>
</dbReference>
<keyword evidence="4" id="KW-0808">Transferase</keyword>
<dbReference type="PANTHER" id="PTHR23315:SF239">
    <property type="entry name" value="RING-TYPE E3 UBIQUITIN TRANSFERASE"/>
    <property type="match status" value="1"/>
</dbReference>
<evidence type="ECO:0000256" key="3">
    <source>
        <dbReference type="ARBA" id="ARBA00012483"/>
    </source>
</evidence>
<dbReference type="PROSITE" id="PS51698">
    <property type="entry name" value="U_BOX"/>
    <property type="match status" value="1"/>
</dbReference>
<evidence type="ECO:0000259" key="6">
    <source>
        <dbReference type="PROSITE" id="PS51698"/>
    </source>
</evidence>
<dbReference type="InterPro" id="IPR003613">
    <property type="entry name" value="Ubox_domain"/>
</dbReference>
<organism evidence="7 8">
    <name type="scientific">Morus notabilis</name>
    <dbReference type="NCBI Taxonomy" id="981085"/>
    <lineage>
        <taxon>Eukaryota</taxon>
        <taxon>Viridiplantae</taxon>
        <taxon>Streptophyta</taxon>
        <taxon>Embryophyta</taxon>
        <taxon>Tracheophyta</taxon>
        <taxon>Spermatophyta</taxon>
        <taxon>Magnoliopsida</taxon>
        <taxon>eudicotyledons</taxon>
        <taxon>Gunneridae</taxon>
        <taxon>Pentapetalae</taxon>
        <taxon>rosids</taxon>
        <taxon>fabids</taxon>
        <taxon>Rosales</taxon>
        <taxon>Moraceae</taxon>
        <taxon>Moreae</taxon>
        <taxon>Morus</taxon>
    </lineage>
</organism>
<sequence>MDNEGACVLEFPYYCSVKVHVLICQELIKFLKRLAPIFSAIESARPRCTSGIPALCSLQDWMDKAKSIIQHCSESSKLYLKMCVFIGVQAITGEKILMRCERLRDNLDSCLRQIQNMVPLLLAAKISGIIHDLRNANFLLDSADKEAGKAVLALIRKDITATRTENNKELEALQLAALKLGITSPLAVLIEKRTINRLLDNINDTASRKKKILKYLLFLLRKYGNMIWQCQGNSTQEAPRREFIDDCDSSEPPDEFKCPISMRLMYDPVIIDSGRTFERIWIERWFNDGNETCPVTHKKLDHLSLTPNSAMKSIIAKWCLKHEFTVSDPCLQSFPASLSRSRTSCSSSIPSFRSYMDDLHLQVSSVSICSSNTTCGSHLSENNENELKNGIVQINEESQNSAQSHDKTLGVLNFAELSWESQCKAVEDVKTQLEGRDQADLSANSYDYVDSLIKFTKDASKLSDVKAQREGAEALLAIFSKNRNEMLPFQEDGIYVLTSLLDSEITEKALEILEILSYEQHCMSKMLAAGVLPSISRVLETPIRQLHILALKILCNLSINSNIGYHMVYLDYVPNLVRFLGDSALARYSIEIMNNLCSIEEARIAVAENSDCIVAIGKLLECTDEQEHALDVLLSLCHGGADYCQLVMTESTVESLVHISMNGNSRVRSIAIELLQLLGHNTCGTASKSSTPNARLDLDTSWQSKGKKPSSKAVWFLGREASIFSKRR</sequence>
<accession>W9RQC7</accession>
<evidence type="ECO:0000256" key="1">
    <source>
        <dbReference type="ARBA" id="ARBA00000900"/>
    </source>
</evidence>
<dbReference type="eggNOG" id="KOG0167">
    <property type="taxonomic scope" value="Eukaryota"/>
</dbReference>
<dbReference type="Gene3D" id="3.30.40.10">
    <property type="entry name" value="Zinc/RING finger domain, C3HC4 (zinc finger)"/>
    <property type="match status" value="1"/>
</dbReference>
<dbReference type="InterPro" id="IPR045210">
    <property type="entry name" value="RING-Ubox_PUB"/>
</dbReference>
<dbReference type="InterPro" id="IPR013083">
    <property type="entry name" value="Znf_RING/FYVE/PHD"/>
</dbReference>
<dbReference type="SUPFAM" id="SSF48371">
    <property type="entry name" value="ARM repeat"/>
    <property type="match status" value="1"/>
</dbReference>
<dbReference type="InterPro" id="IPR011989">
    <property type="entry name" value="ARM-like"/>
</dbReference>
<dbReference type="CDD" id="cd16664">
    <property type="entry name" value="RING-Ubox_PUB"/>
    <property type="match status" value="1"/>
</dbReference>